<gene>
    <name evidence="4" type="ORF">HMPREF9943_00371</name>
</gene>
<dbReference type="STRING" id="999415.HMPREF9943_00371"/>
<keyword evidence="5" id="KW-1185">Reference proteome</keyword>
<accession>M2Q395</accession>
<feature type="repeat" description="Cell wall-binding" evidence="2">
    <location>
        <begin position="274"/>
        <end position="293"/>
    </location>
</feature>
<dbReference type="InterPro" id="IPR018337">
    <property type="entry name" value="Cell_wall/Cho-bd_repeat"/>
</dbReference>
<dbReference type="InterPro" id="IPR053139">
    <property type="entry name" value="Surface_bspA-like"/>
</dbReference>
<dbReference type="Pfam" id="PF19127">
    <property type="entry name" value="Choline_bind_3"/>
    <property type="match status" value="1"/>
</dbReference>
<dbReference type="eggNOG" id="COG5263">
    <property type="taxonomic scope" value="Bacteria"/>
</dbReference>
<feature type="chain" id="PRO_5004022616" evidence="3">
    <location>
        <begin position="30"/>
        <end position="334"/>
    </location>
</feature>
<dbReference type="BioCyc" id="ECAT999415-HMP:GTTI-381-MONOMER"/>
<dbReference type="InterPro" id="IPR032675">
    <property type="entry name" value="LRR_dom_sf"/>
</dbReference>
<evidence type="ECO:0000256" key="3">
    <source>
        <dbReference type="SAM" id="SignalP"/>
    </source>
</evidence>
<proteinExistence type="predicted"/>
<feature type="signal peptide" evidence="3">
    <location>
        <begin position="1"/>
        <end position="29"/>
    </location>
</feature>
<dbReference type="PANTHER" id="PTHR45661:SF3">
    <property type="entry name" value="IG-LIKE DOMAIN-CONTAINING PROTEIN"/>
    <property type="match status" value="1"/>
</dbReference>
<dbReference type="PROSITE" id="PS51170">
    <property type="entry name" value="CW"/>
    <property type="match status" value="4"/>
</dbReference>
<dbReference type="PATRIC" id="fig|999415.3.peg.367"/>
<sequence length="334" mass="39172">MNLRKTFKSILCISMLSGIFTLSSIETYAHDNKWEYTVNNDNTVTIDKFKDNKNENVVVPNTIEGKKVTVIGAFAFAGNQTIKTVVLKNGIKIIRDVAFARCKNLEKVELPSTLKEIHESVFRDCMKLNSITIPSSVTEVGEYAFENCKSLPGSIHFGNTQLKLNINTFNHLPYRWIHVGYKWQYTLKKEGKYTDHETDIEFAGNKNGINKTAWHYINKKWYYFNKDNFLQTGWINDRKNNQDRWYYSYDSGLVYNWQKINNKWYFFNNDGKMLTGWIKSENKWYYLGDSGAMLTGWQKIKNKWYFLKGSGEMAANTWIGRYHVNSNGEWNKTR</sequence>
<name>M2Q395_9FIRM</name>
<dbReference type="Pfam" id="PF01473">
    <property type="entry name" value="Choline_bind_1"/>
    <property type="match status" value="1"/>
</dbReference>
<evidence type="ECO:0000256" key="1">
    <source>
        <dbReference type="ARBA" id="ARBA00022737"/>
    </source>
</evidence>
<evidence type="ECO:0000313" key="4">
    <source>
        <dbReference type="EMBL" id="EMD17370.1"/>
    </source>
</evidence>
<dbReference type="Pfam" id="PF19085">
    <property type="entry name" value="Choline_bind_2"/>
    <property type="match status" value="1"/>
</dbReference>
<dbReference type="PANTHER" id="PTHR45661">
    <property type="entry name" value="SURFACE ANTIGEN"/>
    <property type="match status" value="1"/>
</dbReference>
<dbReference type="EMBL" id="AGEJ01000007">
    <property type="protein sequence ID" value="EMD17370.1"/>
    <property type="molecule type" value="Genomic_DNA"/>
</dbReference>
<protein>
    <submittedName>
        <fullName evidence="4">Uncharacterized protein</fullName>
    </submittedName>
</protein>
<feature type="repeat" description="Cell wall-binding" evidence="2">
    <location>
        <begin position="294"/>
        <end position="313"/>
    </location>
</feature>
<dbReference type="SUPFAM" id="SSF52058">
    <property type="entry name" value="L domain-like"/>
    <property type="match status" value="1"/>
</dbReference>
<dbReference type="Pfam" id="PF13306">
    <property type="entry name" value="LRR_5"/>
    <property type="match status" value="1"/>
</dbReference>
<feature type="repeat" description="Cell wall-binding" evidence="2">
    <location>
        <begin position="211"/>
        <end position="230"/>
    </location>
</feature>
<keyword evidence="3" id="KW-0732">Signal</keyword>
<comment type="caution">
    <text evidence="4">The sequence shown here is derived from an EMBL/GenBank/DDBJ whole genome shotgun (WGS) entry which is preliminary data.</text>
</comment>
<dbReference type="RefSeq" id="WP_004801525.1">
    <property type="nucleotide sequence ID" value="NZ_KB446646.1"/>
</dbReference>
<reference evidence="4 5" key="1">
    <citation type="submission" date="2013-02" db="EMBL/GenBank/DDBJ databases">
        <title>The Genome Sequence of Lactobacillus catenaformis F0143.</title>
        <authorList>
            <consortium name="The Broad Institute Genome Sequencing Platform"/>
            <person name="Earl A."/>
            <person name="Ward D."/>
            <person name="Feldgarden M."/>
            <person name="Gevers D."/>
            <person name="Izard J."/>
            <person name="Blanton J.M."/>
            <person name="Mathney J."/>
            <person name="Dewhirst F.E."/>
            <person name="Young S.K."/>
            <person name="Zeng Q."/>
            <person name="Gargeya S."/>
            <person name="Fitzgerald M."/>
            <person name="Haas B."/>
            <person name="Abouelleil A."/>
            <person name="Alvarado L."/>
            <person name="Arachchi H.M."/>
            <person name="Berlin A."/>
            <person name="Chapman S.B."/>
            <person name="Gearin G."/>
            <person name="Goldberg J."/>
            <person name="Griggs A."/>
            <person name="Gujja S."/>
            <person name="Hansen M."/>
            <person name="Heiman D."/>
            <person name="Howarth C."/>
            <person name="Larimer J."/>
            <person name="Lui A."/>
            <person name="MacDonald P.J.P."/>
            <person name="McCowen C."/>
            <person name="Montmayeur A."/>
            <person name="Murphy C."/>
            <person name="Neiman D."/>
            <person name="Pearson M."/>
            <person name="Priest M."/>
            <person name="Roberts A."/>
            <person name="Saif S."/>
            <person name="Shea T."/>
            <person name="Sisk P."/>
            <person name="Stolte C."/>
            <person name="Sykes S."/>
            <person name="Wortman J."/>
            <person name="Nusbaum C."/>
            <person name="Birren B."/>
        </authorList>
    </citation>
    <scope>NUCLEOTIDE SEQUENCE [LARGE SCALE GENOMIC DNA]</scope>
    <source>
        <strain evidence="4 5">OT 569</strain>
    </source>
</reference>
<dbReference type="Gene3D" id="3.80.10.10">
    <property type="entry name" value="Ribonuclease Inhibitor"/>
    <property type="match status" value="1"/>
</dbReference>
<dbReference type="SUPFAM" id="SSF69360">
    <property type="entry name" value="Cell wall binding repeat"/>
    <property type="match status" value="1"/>
</dbReference>
<dbReference type="Gene3D" id="2.10.270.10">
    <property type="entry name" value="Cholin Binding"/>
    <property type="match status" value="2"/>
</dbReference>
<organism evidence="4 5">
    <name type="scientific">Eggerthia catenaformis OT 569 = DSM 20559</name>
    <dbReference type="NCBI Taxonomy" id="999415"/>
    <lineage>
        <taxon>Bacteria</taxon>
        <taxon>Bacillati</taxon>
        <taxon>Bacillota</taxon>
        <taxon>Erysipelotrichia</taxon>
        <taxon>Erysipelotrichales</taxon>
        <taxon>Coprobacillaceae</taxon>
        <taxon>Eggerthia</taxon>
    </lineage>
</organism>
<feature type="repeat" description="Cell wall-binding" evidence="2">
    <location>
        <begin position="254"/>
        <end position="273"/>
    </location>
</feature>
<evidence type="ECO:0000256" key="2">
    <source>
        <dbReference type="PROSITE-ProRule" id="PRU00591"/>
    </source>
</evidence>
<keyword evidence="1" id="KW-0677">Repeat</keyword>
<dbReference type="OrthoDB" id="1653207at2"/>
<dbReference type="AlphaFoldDB" id="M2Q395"/>
<dbReference type="Proteomes" id="UP000011758">
    <property type="component" value="Unassembled WGS sequence"/>
</dbReference>
<evidence type="ECO:0000313" key="5">
    <source>
        <dbReference type="Proteomes" id="UP000011758"/>
    </source>
</evidence>
<dbReference type="InterPro" id="IPR026906">
    <property type="entry name" value="LRR_5"/>
</dbReference>